<sequence>MHLVMQRAYFGDLCVRGHPAGRLASERLDHAEDIEFLGDVRRTLLRSDRAALGQHDDESVARQFLRRFPLWCARHIQPFGKRAFARTLAGFSSFSLN</sequence>
<accession>A0A158L6A1</accession>
<protein>
    <submittedName>
        <fullName evidence="1">Uncharacterized protein</fullName>
    </submittedName>
</protein>
<keyword evidence="2" id="KW-1185">Reference proteome</keyword>
<gene>
    <name evidence="1" type="ORF">AWB67_07592</name>
</gene>
<dbReference type="AlphaFoldDB" id="A0A158L6A1"/>
<reference evidence="1" key="1">
    <citation type="submission" date="2016-01" db="EMBL/GenBank/DDBJ databases">
        <authorList>
            <person name="Peeters C."/>
        </authorList>
    </citation>
    <scope>NUCLEOTIDE SEQUENCE [LARGE SCALE GENOMIC DNA]</scope>
    <source>
        <strain evidence="1">LMG 22937</strain>
    </source>
</reference>
<comment type="caution">
    <text evidence="1">The sequence shown here is derived from an EMBL/GenBank/DDBJ whole genome shotgun (WGS) entry which is preliminary data.</text>
</comment>
<proteinExistence type="predicted"/>
<organism evidence="1 2">
    <name type="scientific">Caballeronia terrestris</name>
    <dbReference type="NCBI Taxonomy" id="1226301"/>
    <lineage>
        <taxon>Bacteria</taxon>
        <taxon>Pseudomonadati</taxon>
        <taxon>Pseudomonadota</taxon>
        <taxon>Betaproteobacteria</taxon>
        <taxon>Burkholderiales</taxon>
        <taxon>Burkholderiaceae</taxon>
        <taxon>Caballeronia</taxon>
    </lineage>
</organism>
<dbReference type="EMBL" id="FCOL02000474">
    <property type="protein sequence ID" value="SAL88410.1"/>
    <property type="molecule type" value="Genomic_DNA"/>
</dbReference>
<name>A0A158L6A1_9BURK</name>
<evidence type="ECO:0000313" key="1">
    <source>
        <dbReference type="EMBL" id="SAL88410.1"/>
    </source>
</evidence>
<evidence type="ECO:0000313" key="2">
    <source>
        <dbReference type="Proteomes" id="UP000054925"/>
    </source>
</evidence>
<dbReference type="Proteomes" id="UP000054925">
    <property type="component" value="Unassembled WGS sequence"/>
</dbReference>